<evidence type="ECO:0000256" key="6">
    <source>
        <dbReference type="SAM" id="Phobius"/>
    </source>
</evidence>
<evidence type="ECO:0000259" key="7">
    <source>
        <dbReference type="Pfam" id="PF03016"/>
    </source>
</evidence>
<reference evidence="8 9" key="1">
    <citation type="submission" date="2024-12" db="EMBL/GenBank/DDBJ databases">
        <title>The unique morphological basis and parallel evolutionary history of personate flowers in Penstemon.</title>
        <authorList>
            <person name="Depatie T.H."/>
            <person name="Wessinger C.A."/>
        </authorList>
    </citation>
    <scope>NUCLEOTIDE SEQUENCE [LARGE SCALE GENOMIC DNA]</scope>
    <source>
        <strain evidence="8">WTNN_2</strain>
        <tissue evidence="8">Leaf</tissue>
    </source>
</reference>
<dbReference type="PANTHER" id="PTHR11062:SF77">
    <property type="entry name" value="GLYCOSYLTRANSFERASE FAMILY EXOSTOSIN PROTEIN"/>
    <property type="match status" value="1"/>
</dbReference>
<keyword evidence="3" id="KW-0328">Glycosyltransferase</keyword>
<organism evidence="8 9">
    <name type="scientific">Penstemon smallii</name>
    <dbReference type="NCBI Taxonomy" id="265156"/>
    <lineage>
        <taxon>Eukaryota</taxon>
        <taxon>Viridiplantae</taxon>
        <taxon>Streptophyta</taxon>
        <taxon>Embryophyta</taxon>
        <taxon>Tracheophyta</taxon>
        <taxon>Spermatophyta</taxon>
        <taxon>Magnoliopsida</taxon>
        <taxon>eudicotyledons</taxon>
        <taxon>Gunneridae</taxon>
        <taxon>Pentapetalae</taxon>
        <taxon>asterids</taxon>
        <taxon>lamiids</taxon>
        <taxon>Lamiales</taxon>
        <taxon>Plantaginaceae</taxon>
        <taxon>Cheloneae</taxon>
        <taxon>Penstemon</taxon>
    </lineage>
</organism>
<name>A0ABD3TS03_9LAMI</name>
<dbReference type="InterPro" id="IPR040911">
    <property type="entry name" value="Exostosin_GT47"/>
</dbReference>
<comment type="similarity">
    <text evidence="2">Belongs to the glycosyltransferase 47 family.</text>
</comment>
<dbReference type="GO" id="GO:0016757">
    <property type="term" value="F:glycosyltransferase activity"/>
    <property type="evidence" value="ECO:0007669"/>
    <property type="project" value="UniProtKB-KW"/>
</dbReference>
<keyword evidence="6" id="KW-1133">Transmembrane helix</keyword>
<keyword evidence="9" id="KW-1185">Reference proteome</keyword>
<evidence type="ECO:0000256" key="5">
    <source>
        <dbReference type="ARBA" id="ARBA00023034"/>
    </source>
</evidence>
<evidence type="ECO:0000256" key="2">
    <source>
        <dbReference type="ARBA" id="ARBA00010271"/>
    </source>
</evidence>
<gene>
    <name evidence="8" type="ORF">ACJIZ3_024495</name>
</gene>
<proteinExistence type="inferred from homology"/>
<evidence type="ECO:0000256" key="1">
    <source>
        <dbReference type="ARBA" id="ARBA00004323"/>
    </source>
</evidence>
<dbReference type="AlphaFoldDB" id="A0ABD3TS03"/>
<keyword evidence="5" id="KW-0333">Golgi apparatus</keyword>
<dbReference type="Proteomes" id="UP001634393">
    <property type="component" value="Unassembled WGS sequence"/>
</dbReference>
<evidence type="ECO:0000313" key="8">
    <source>
        <dbReference type="EMBL" id="KAL3839904.1"/>
    </source>
</evidence>
<keyword evidence="3" id="KW-0808">Transferase</keyword>
<sequence length="521" mass="60543">MQTWLRHAHVARLLAIVGIISIALALLHLFGHPYQNYFSILPHVDVGLVSQVYSNNSKSSISYVNHDHNNSGEKFEIDEGNLYHVSTYERPSLVNTNKSSFLSSNSSLMASNRPALRKRGAKAVSITMMNSMLQKNSAEMKSKRQRLSSQRDQELIYAKFQIENAPIERSVSEAHSSLFRNYSIFKRSYELMESTLKVYVYREGEKPNFHLPKLRGIYASEGWFMKSMEKNKQFVVKNPKKAHLFYLPFSSLRLRIYLNGSSSISQKMENHLKNYIDIIATKYRFWNKSGGSDHFLVACHDWAPSVTRNIFGNCLRVLCNSNIARGFKIGKDVSFPVTYISSANNPLKNLGGNPPSKRPILAFFAGGMHGYVRPILLQYWQNKNSDMKIMGPMSRDDEGKEKYREYMKSSKYCICAKGYEVHTPRVVESIHFECVPVIISDNYVPPFFEVLNWEEFALFISEDDIPNLRDILLSVPEDRYIMMQRRVRIVQRYFLWHKVPVKYDLFHMILHSVWFNRVFHF</sequence>
<feature type="domain" description="Exostosin GT47" evidence="7">
    <location>
        <begin position="193"/>
        <end position="472"/>
    </location>
</feature>
<dbReference type="Pfam" id="PF03016">
    <property type="entry name" value="Exostosin_GT47"/>
    <property type="match status" value="1"/>
</dbReference>
<comment type="caution">
    <text evidence="8">The sequence shown here is derived from an EMBL/GenBank/DDBJ whole genome shotgun (WGS) entry which is preliminary data.</text>
</comment>
<protein>
    <recommendedName>
        <fullName evidence="7">Exostosin GT47 domain-containing protein</fullName>
    </recommendedName>
</protein>
<dbReference type="InterPro" id="IPR004263">
    <property type="entry name" value="Exostosin"/>
</dbReference>
<keyword evidence="4" id="KW-0735">Signal-anchor</keyword>
<keyword evidence="6" id="KW-0812">Transmembrane</keyword>
<comment type="subcellular location">
    <subcellularLocation>
        <location evidence="1">Golgi apparatus membrane</location>
        <topology evidence="1">Single-pass type II membrane protein</topology>
    </subcellularLocation>
</comment>
<accession>A0ABD3TS03</accession>
<evidence type="ECO:0000313" key="9">
    <source>
        <dbReference type="Proteomes" id="UP001634393"/>
    </source>
</evidence>
<feature type="transmembrane region" description="Helical" evidence="6">
    <location>
        <begin position="12"/>
        <end position="31"/>
    </location>
</feature>
<keyword evidence="6" id="KW-0472">Membrane</keyword>
<dbReference type="EMBL" id="JBJXBP010000003">
    <property type="protein sequence ID" value="KAL3839904.1"/>
    <property type="molecule type" value="Genomic_DNA"/>
</dbReference>
<dbReference type="PANTHER" id="PTHR11062">
    <property type="entry name" value="EXOSTOSIN HEPARAN SULFATE GLYCOSYLTRANSFERASE -RELATED"/>
    <property type="match status" value="1"/>
</dbReference>
<evidence type="ECO:0000256" key="4">
    <source>
        <dbReference type="ARBA" id="ARBA00022968"/>
    </source>
</evidence>
<dbReference type="GO" id="GO:0000139">
    <property type="term" value="C:Golgi membrane"/>
    <property type="evidence" value="ECO:0007669"/>
    <property type="project" value="UniProtKB-SubCell"/>
</dbReference>
<evidence type="ECO:0000256" key="3">
    <source>
        <dbReference type="ARBA" id="ARBA00022676"/>
    </source>
</evidence>